<organism evidence="3 4">
    <name type="scientific">Gleimia europaea ACS-120-V-Col10b</name>
    <dbReference type="NCBI Taxonomy" id="883069"/>
    <lineage>
        <taxon>Bacteria</taxon>
        <taxon>Bacillati</taxon>
        <taxon>Actinomycetota</taxon>
        <taxon>Actinomycetes</taxon>
        <taxon>Actinomycetales</taxon>
        <taxon>Actinomycetaceae</taxon>
        <taxon>Gleimia</taxon>
    </lineage>
</organism>
<dbReference type="InterPro" id="IPR007329">
    <property type="entry name" value="FMN-bd"/>
</dbReference>
<evidence type="ECO:0000313" key="3">
    <source>
        <dbReference type="EMBL" id="EPD29547.1"/>
    </source>
</evidence>
<keyword evidence="1" id="KW-0732">Signal</keyword>
<dbReference type="PROSITE" id="PS51257">
    <property type="entry name" value="PROKAR_LIPOPROTEIN"/>
    <property type="match status" value="1"/>
</dbReference>
<evidence type="ECO:0000313" key="4">
    <source>
        <dbReference type="Proteomes" id="UP000014387"/>
    </source>
</evidence>
<accession>A0A9W5RD89</accession>
<dbReference type="RefSeq" id="WP_016444853.1">
    <property type="nucleotide sequence ID" value="NZ_KE150267.1"/>
</dbReference>
<dbReference type="OrthoDB" id="3266759at2"/>
<feature type="signal peptide" evidence="1">
    <location>
        <begin position="1"/>
        <end position="27"/>
    </location>
</feature>
<comment type="caution">
    <text evidence="3">The sequence shown here is derived from an EMBL/GenBank/DDBJ whole genome shotgun (WGS) entry which is preliminary data.</text>
</comment>
<evidence type="ECO:0000259" key="2">
    <source>
        <dbReference type="Pfam" id="PF04205"/>
    </source>
</evidence>
<evidence type="ECO:0000256" key="1">
    <source>
        <dbReference type="SAM" id="SignalP"/>
    </source>
</evidence>
<sequence length="147" mass="15490">MGSSRLLAIAAIVGVAVLGGCSADVPAANTLPDGEYEGVSQKEADGSYGTVNFTISGGKVTKANFLVKDADGTPHDEDYGLGTDGKAHDPIFYQRAQDAIKHENSYVQKFQETSDQNQVERIAGGSLSHRLFMQAVEDAVLNAGAEK</sequence>
<feature type="chain" id="PRO_5040861666" description="FMN-binding domain-containing protein" evidence="1">
    <location>
        <begin position="28"/>
        <end position="147"/>
    </location>
</feature>
<dbReference type="AlphaFoldDB" id="A0A9W5RD89"/>
<dbReference type="Pfam" id="PF04205">
    <property type="entry name" value="FMN_bind"/>
    <property type="match status" value="1"/>
</dbReference>
<proteinExistence type="predicted"/>
<keyword evidence="4" id="KW-1185">Reference proteome</keyword>
<dbReference type="EMBL" id="AGWN01000002">
    <property type="protein sequence ID" value="EPD29547.1"/>
    <property type="molecule type" value="Genomic_DNA"/>
</dbReference>
<dbReference type="Gene3D" id="3.90.1010.20">
    <property type="match status" value="1"/>
</dbReference>
<dbReference type="Proteomes" id="UP000014387">
    <property type="component" value="Unassembled WGS sequence"/>
</dbReference>
<feature type="domain" description="FMN-binding" evidence="2">
    <location>
        <begin position="51"/>
        <end position="140"/>
    </location>
</feature>
<gene>
    <name evidence="3" type="ORF">HMPREF9238_01528</name>
</gene>
<dbReference type="GO" id="GO:0010181">
    <property type="term" value="F:FMN binding"/>
    <property type="evidence" value="ECO:0007669"/>
    <property type="project" value="InterPro"/>
</dbReference>
<name>A0A9W5RD89_9ACTO</name>
<protein>
    <recommendedName>
        <fullName evidence="2">FMN-binding domain-containing protein</fullName>
    </recommendedName>
</protein>
<reference evidence="3 4" key="1">
    <citation type="submission" date="2013-05" db="EMBL/GenBank/DDBJ databases">
        <title>The Genome Sequence of Actinomyces europaeus ACS-120-V-COL10B.</title>
        <authorList>
            <consortium name="The Broad Institute Genomics Platform"/>
            <person name="Earl A."/>
            <person name="Ward D."/>
            <person name="Feldgarden M."/>
            <person name="Gevers D."/>
            <person name="Saerens B."/>
            <person name="Vaneechoutte M."/>
            <person name="Walker B."/>
            <person name="Young S."/>
            <person name="Zeng Q."/>
            <person name="Gargeya S."/>
            <person name="Fitzgerald M."/>
            <person name="Haas B."/>
            <person name="Abouelleil A."/>
            <person name="Allen A.W."/>
            <person name="Alvarado L."/>
            <person name="Arachchi H.M."/>
            <person name="Berlin A.M."/>
            <person name="Chapman S.B."/>
            <person name="Gainer-Dewar J."/>
            <person name="Goldberg J."/>
            <person name="Griggs A."/>
            <person name="Gujja S."/>
            <person name="Hansen M."/>
            <person name="Howarth C."/>
            <person name="Imamovic A."/>
            <person name="Ireland A."/>
            <person name="Larimer J."/>
            <person name="McCowan C."/>
            <person name="Murphy C."/>
            <person name="Pearson M."/>
            <person name="Poon T.W."/>
            <person name="Priest M."/>
            <person name="Roberts A."/>
            <person name="Saif S."/>
            <person name="Shea T."/>
            <person name="Sisk P."/>
            <person name="Sykes S."/>
            <person name="Wortman J."/>
            <person name="Nusbaum C."/>
            <person name="Birren B."/>
        </authorList>
    </citation>
    <scope>NUCLEOTIDE SEQUENCE [LARGE SCALE GENOMIC DNA]</scope>
    <source>
        <strain evidence="3 4">ACS-120-V-Col10b</strain>
    </source>
</reference>
<dbReference type="GO" id="GO:0016020">
    <property type="term" value="C:membrane"/>
    <property type="evidence" value="ECO:0007669"/>
    <property type="project" value="InterPro"/>
</dbReference>